<evidence type="ECO:0000313" key="1">
    <source>
        <dbReference type="EMBL" id="KAG6741321.1"/>
    </source>
</evidence>
<dbReference type="Proteomes" id="UP000886885">
    <property type="component" value="Chromosome 17D"/>
</dbReference>
<dbReference type="OrthoDB" id="817366at2759"/>
<sequence>MRLVGVCVNSEAVDMAVKEIMPGEKAEETRSRANSFGDMARKAVEDGGSSYDDSSSVDFTSDIGRRSVIHPSVLKMSHPPRIGSSLDALFLNRLNHGVLSIGGLCAPPLENGERLRDSIVDLLKFTLESHVNQTLEFNPGLSKEFCIDLLEEDPNDMSCHVTVRQRVMKNHSFDGVSQYPLYKRLALYHSVKCGALWRTRVKMMFCDEDNGSKTVEGRIGLGDVILVNKTMNVHRYASFLKMLQAESLEKVLPGVKTVEEGKPSSVLMFILCCRNDGKPGVKIYRKLYAEEKEVSNGVLAICVSKLAAQPYLSLASILFGLNNGGVQSQLGTAGTGGTVSNALPLPRSTLL</sequence>
<dbReference type="AlphaFoldDB" id="A0A8X8BYL7"/>
<comment type="caution">
    <text evidence="1">The sequence shown here is derived from an EMBL/GenBank/DDBJ whole genome shotgun (WGS) entry which is preliminary data.</text>
</comment>
<dbReference type="PANTHER" id="PTHR34204:SF2">
    <property type="entry name" value="RNA-BINDING ASCH DOMAIN PROTEIN"/>
    <property type="match status" value="1"/>
</dbReference>
<accession>A0A8X8BYL7</accession>
<dbReference type="EMBL" id="JAAWWB010000034">
    <property type="protein sequence ID" value="KAG6741321.1"/>
    <property type="molecule type" value="Genomic_DNA"/>
</dbReference>
<organism evidence="1 2">
    <name type="scientific">Populus tomentosa</name>
    <name type="common">Chinese white poplar</name>
    <dbReference type="NCBI Taxonomy" id="118781"/>
    <lineage>
        <taxon>Eukaryota</taxon>
        <taxon>Viridiplantae</taxon>
        <taxon>Streptophyta</taxon>
        <taxon>Embryophyta</taxon>
        <taxon>Tracheophyta</taxon>
        <taxon>Spermatophyta</taxon>
        <taxon>Magnoliopsida</taxon>
        <taxon>eudicotyledons</taxon>
        <taxon>Gunneridae</taxon>
        <taxon>Pentapetalae</taxon>
        <taxon>rosids</taxon>
        <taxon>fabids</taxon>
        <taxon>Malpighiales</taxon>
        <taxon>Salicaceae</taxon>
        <taxon>Saliceae</taxon>
        <taxon>Populus</taxon>
    </lineage>
</organism>
<proteinExistence type="predicted"/>
<gene>
    <name evidence="1" type="ORF">POTOM_054554</name>
</gene>
<dbReference type="PANTHER" id="PTHR34204">
    <property type="entry name" value="RNA-BINDING ASCH DOMAIN PROTEIN"/>
    <property type="match status" value="1"/>
</dbReference>
<reference evidence="1" key="1">
    <citation type="journal article" date="2020" name="bioRxiv">
        <title>Hybrid origin of Populus tomentosa Carr. identified through genome sequencing and phylogenomic analysis.</title>
        <authorList>
            <person name="An X."/>
            <person name="Gao K."/>
            <person name="Chen Z."/>
            <person name="Li J."/>
            <person name="Yang X."/>
            <person name="Yang X."/>
            <person name="Zhou J."/>
            <person name="Guo T."/>
            <person name="Zhao T."/>
            <person name="Huang S."/>
            <person name="Miao D."/>
            <person name="Khan W.U."/>
            <person name="Rao P."/>
            <person name="Ye M."/>
            <person name="Lei B."/>
            <person name="Liao W."/>
            <person name="Wang J."/>
            <person name="Ji L."/>
            <person name="Li Y."/>
            <person name="Guo B."/>
            <person name="Mustafa N.S."/>
            <person name="Li S."/>
            <person name="Yun Q."/>
            <person name="Keller S.R."/>
            <person name="Mao J."/>
            <person name="Zhang R."/>
            <person name="Strauss S.H."/>
        </authorList>
    </citation>
    <scope>NUCLEOTIDE SEQUENCE</scope>
    <source>
        <strain evidence="1">GM15</strain>
        <tissue evidence="1">Leaf</tissue>
    </source>
</reference>
<evidence type="ECO:0000313" key="2">
    <source>
        <dbReference type="Proteomes" id="UP000886885"/>
    </source>
</evidence>
<protein>
    <submittedName>
        <fullName evidence="1">Uncharacterized protein</fullName>
    </submittedName>
</protein>
<keyword evidence="2" id="KW-1185">Reference proteome</keyword>
<name>A0A8X8BYL7_POPTO</name>